<name>A0A4Z2E2J8_9TELE</name>
<evidence type="ECO:0000256" key="1">
    <source>
        <dbReference type="SAM" id="Phobius"/>
    </source>
</evidence>
<keyword evidence="1" id="KW-0472">Membrane</keyword>
<evidence type="ECO:0000313" key="2">
    <source>
        <dbReference type="EMBL" id="TNN22740.1"/>
    </source>
</evidence>
<protein>
    <submittedName>
        <fullName evidence="2">Uncharacterized protein</fullName>
    </submittedName>
</protein>
<keyword evidence="3" id="KW-1185">Reference proteome</keyword>
<dbReference type="AlphaFoldDB" id="A0A4Z2E2J8"/>
<keyword evidence="1" id="KW-0812">Transmembrane</keyword>
<dbReference type="CDD" id="cd12087">
    <property type="entry name" value="TM_EGFR-like"/>
    <property type="match status" value="1"/>
</dbReference>
<dbReference type="Proteomes" id="UP000314294">
    <property type="component" value="Unassembled WGS sequence"/>
</dbReference>
<dbReference type="EMBL" id="SRLO01021209">
    <property type="protein sequence ID" value="TNN22740.1"/>
    <property type="molecule type" value="Genomic_DNA"/>
</dbReference>
<sequence length="78" mass="9036">MYFLLERISDYLHLCFLRTDADEGRSPVFVLGSTMGGVFIGLLALALIFVLYVRQRRNRGFEPLIKADFTNRKYTEEA</sequence>
<gene>
    <name evidence="2" type="ORF">EYF80_067145</name>
</gene>
<proteinExistence type="predicted"/>
<feature type="transmembrane region" description="Helical" evidence="1">
    <location>
        <begin position="28"/>
        <end position="53"/>
    </location>
</feature>
<accession>A0A4Z2E2J8</accession>
<comment type="caution">
    <text evidence="2">The sequence shown here is derived from an EMBL/GenBank/DDBJ whole genome shotgun (WGS) entry which is preliminary data.</text>
</comment>
<evidence type="ECO:0000313" key="3">
    <source>
        <dbReference type="Proteomes" id="UP000314294"/>
    </source>
</evidence>
<keyword evidence="1" id="KW-1133">Transmembrane helix</keyword>
<organism evidence="2 3">
    <name type="scientific">Liparis tanakae</name>
    <name type="common">Tanaka's snailfish</name>
    <dbReference type="NCBI Taxonomy" id="230148"/>
    <lineage>
        <taxon>Eukaryota</taxon>
        <taxon>Metazoa</taxon>
        <taxon>Chordata</taxon>
        <taxon>Craniata</taxon>
        <taxon>Vertebrata</taxon>
        <taxon>Euteleostomi</taxon>
        <taxon>Actinopterygii</taxon>
        <taxon>Neopterygii</taxon>
        <taxon>Teleostei</taxon>
        <taxon>Neoteleostei</taxon>
        <taxon>Acanthomorphata</taxon>
        <taxon>Eupercaria</taxon>
        <taxon>Perciformes</taxon>
        <taxon>Cottioidei</taxon>
        <taxon>Cottales</taxon>
        <taxon>Liparidae</taxon>
        <taxon>Liparis</taxon>
    </lineage>
</organism>
<reference evidence="2 3" key="1">
    <citation type="submission" date="2019-03" db="EMBL/GenBank/DDBJ databases">
        <title>First draft genome of Liparis tanakae, snailfish: a comprehensive survey of snailfish specific genes.</title>
        <authorList>
            <person name="Kim W."/>
            <person name="Song I."/>
            <person name="Jeong J.-H."/>
            <person name="Kim D."/>
            <person name="Kim S."/>
            <person name="Ryu S."/>
            <person name="Song J.Y."/>
            <person name="Lee S.K."/>
        </authorList>
    </citation>
    <scope>NUCLEOTIDE SEQUENCE [LARGE SCALE GENOMIC DNA]</scope>
    <source>
        <tissue evidence="2">Muscle</tissue>
    </source>
</reference>